<dbReference type="EMBL" id="CM051397">
    <property type="protein sequence ID" value="KAJ4721238.1"/>
    <property type="molecule type" value="Genomic_DNA"/>
</dbReference>
<proteinExistence type="predicted"/>
<sequence length="384" mass="41872">MSMASSSLCSPKFLPSFSTRPTKLLLSYQPNHLVLSSLQFNKKREFRLPSVASIPYQPVNVDYLEEEFSGHGVTFEDIGGNCVAKIGLENGSTATLMLPYGLITSYKALMWHGGDVELLHTIVSEGEDGGAAIHGGVSLAFSFGSNSEVWSPCNWTLRDIRGNPQDSIQVELACSDTEDMVDIRHIVTLEETVLSSEVVISNFSSSLLQFTGSVLSHLTASTPEAIYAIGLEGSNFFDISPVSSNFVIIPPDNAQKNIGIGRLWSGMGFLSSSGAGNEEVADKAESSFTESEEDDNYKQLTDKMSRIYTSAPTQLTIIDRGRRNSVISGRNGFEELYIFSPGSRHVFYGKYAYICVGSSAMLKPIILRPGDVWKGGQHLHNPNL</sequence>
<gene>
    <name evidence="1" type="ORF">OWV82_008954</name>
</gene>
<reference evidence="1 2" key="1">
    <citation type="journal article" date="2023" name="Science">
        <title>Complex scaffold remodeling in plant triterpene biosynthesis.</title>
        <authorList>
            <person name="De La Pena R."/>
            <person name="Hodgson H."/>
            <person name="Liu J.C."/>
            <person name="Stephenson M.J."/>
            <person name="Martin A.C."/>
            <person name="Owen C."/>
            <person name="Harkess A."/>
            <person name="Leebens-Mack J."/>
            <person name="Jimenez L.E."/>
            <person name="Osbourn A."/>
            <person name="Sattely E.S."/>
        </authorList>
    </citation>
    <scope>NUCLEOTIDE SEQUENCE [LARGE SCALE GENOMIC DNA]</scope>
    <source>
        <strain evidence="2">cv. JPN11</strain>
        <tissue evidence="1">Leaf</tissue>
    </source>
</reference>
<organism evidence="1 2">
    <name type="scientific">Melia azedarach</name>
    <name type="common">Chinaberry tree</name>
    <dbReference type="NCBI Taxonomy" id="155640"/>
    <lineage>
        <taxon>Eukaryota</taxon>
        <taxon>Viridiplantae</taxon>
        <taxon>Streptophyta</taxon>
        <taxon>Embryophyta</taxon>
        <taxon>Tracheophyta</taxon>
        <taxon>Spermatophyta</taxon>
        <taxon>Magnoliopsida</taxon>
        <taxon>eudicotyledons</taxon>
        <taxon>Gunneridae</taxon>
        <taxon>Pentapetalae</taxon>
        <taxon>rosids</taxon>
        <taxon>malvids</taxon>
        <taxon>Sapindales</taxon>
        <taxon>Meliaceae</taxon>
        <taxon>Melia</taxon>
    </lineage>
</organism>
<protein>
    <submittedName>
        <fullName evidence="1">NDH-dependent cyclic electron flow 5</fullName>
    </submittedName>
</protein>
<accession>A0ACC1YE19</accession>
<comment type="caution">
    <text evidence="1">The sequence shown here is derived from an EMBL/GenBank/DDBJ whole genome shotgun (WGS) entry which is preliminary data.</text>
</comment>
<dbReference type="Proteomes" id="UP001164539">
    <property type="component" value="Chromosome 4"/>
</dbReference>
<evidence type="ECO:0000313" key="1">
    <source>
        <dbReference type="EMBL" id="KAJ4721238.1"/>
    </source>
</evidence>
<keyword evidence="2" id="KW-1185">Reference proteome</keyword>
<name>A0ACC1YE19_MELAZ</name>
<evidence type="ECO:0000313" key="2">
    <source>
        <dbReference type="Proteomes" id="UP001164539"/>
    </source>
</evidence>